<dbReference type="InterPro" id="IPR011089">
    <property type="entry name" value="GmrSD_C"/>
</dbReference>
<protein>
    <recommendedName>
        <fullName evidence="2">Excalibur calcium-binding domain-containing protein</fullName>
    </recommendedName>
</protein>
<evidence type="ECO:0000313" key="4">
    <source>
        <dbReference type="Proteomes" id="UP000006461"/>
    </source>
</evidence>
<evidence type="ECO:0000259" key="2">
    <source>
        <dbReference type="SMART" id="SM00894"/>
    </source>
</evidence>
<keyword evidence="4" id="KW-1185">Reference proteome</keyword>
<dbReference type="Proteomes" id="UP000006461">
    <property type="component" value="Chromosome"/>
</dbReference>
<organism evidence="3 4">
    <name type="scientific">Modestobacter italicus (strain DSM 44449 / CECT 9708 / BC 501)</name>
    <dbReference type="NCBI Taxonomy" id="2732864"/>
    <lineage>
        <taxon>Bacteria</taxon>
        <taxon>Bacillati</taxon>
        <taxon>Actinomycetota</taxon>
        <taxon>Actinomycetes</taxon>
        <taxon>Geodermatophilales</taxon>
        <taxon>Geodermatophilaceae</taxon>
        <taxon>Modestobacter</taxon>
    </lineage>
</organism>
<dbReference type="STRING" id="477641.MODMU_5562"/>
<dbReference type="Pfam" id="PF07510">
    <property type="entry name" value="GmrSD_C"/>
    <property type="match status" value="1"/>
</dbReference>
<dbReference type="OrthoDB" id="5196645at2"/>
<dbReference type="OMA" id="KAGTHNC"/>
<dbReference type="AlphaFoldDB" id="I4F5L7"/>
<evidence type="ECO:0000313" key="3">
    <source>
        <dbReference type="EMBL" id="CCH90930.1"/>
    </source>
</evidence>
<evidence type="ECO:0000256" key="1">
    <source>
        <dbReference type="SAM" id="MobiDB-lite"/>
    </source>
</evidence>
<dbReference type="EMBL" id="FO203431">
    <property type="protein sequence ID" value="CCH90930.1"/>
    <property type="molecule type" value="Genomic_DNA"/>
</dbReference>
<feature type="compositionally biased region" description="Low complexity" evidence="1">
    <location>
        <begin position="28"/>
        <end position="51"/>
    </location>
</feature>
<dbReference type="SMART" id="SM00894">
    <property type="entry name" value="Excalibur"/>
    <property type="match status" value="1"/>
</dbReference>
<dbReference type="PANTHER" id="PTHR24094:SF15">
    <property type="entry name" value="AMP-DEPENDENT SYNTHETASE_LIGASE DOMAIN-CONTAINING PROTEIN-RELATED"/>
    <property type="match status" value="1"/>
</dbReference>
<dbReference type="eggNOG" id="COG2356">
    <property type="taxonomic scope" value="Bacteria"/>
</dbReference>
<dbReference type="PANTHER" id="PTHR24094">
    <property type="entry name" value="SECRETED PROTEIN"/>
    <property type="match status" value="1"/>
</dbReference>
<feature type="domain" description="Excalibur calcium-binding" evidence="2">
    <location>
        <begin position="260"/>
        <end position="296"/>
    </location>
</feature>
<sequence>MKHRYAALAVLAVLGTAACEPGQLGSTSPAADAPADAVSEAAHQAQASAPADGRAAADVLATLAVKGRAPKTGYDRDQFGSAWADVDRNGCDTRNDVLARDLTDEAVKPGTRNCVVVSGTLADPYTGRTIDFVKGDGSSVDIDHVVALGDAWQTGAGRWDVARRTALANDPLNLLAVDYSANRQKGDGDAATWLPPERGYRCAYVARQVAVKAAYGLWVTQAEHDAIAGVLADCPGEPVPTPAQTPAPAPADVPAGTPAPYADCAAARAAGAAPLHRGDPGWSDRMDGDGDGIACE</sequence>
<accession>I4F5L7</accession>
<dbReference type="eggNOG" id="COG3064">
    <property type="taxonomic scope" value="Bacteria"/>
</dbReference>
<dbReference type="InterPro" id="IPR008613">
    <property type="entry name" value="Excalibur_Ca-bd_domain"/>
</dbReference>
<feature type="compositionally biased region" description="Basic and acidic residues" evidence="1">
    <location>
        <begin position="276"/>
        <end position="288"/>
    </location>
</feature>
<dbReference type="PATRIC" id="fig|477641.3.peg.5235"/>
<name>I4F5L7_MODI5</name>
<proteinExistence type="predicted"/>
<dbReference type="Pfam" id="PF05901">
    <property type="entry name" value="Excalibur"/>
    <property type="match status" value="1"/>
</dbReference>
<dbReference type="KEGG" id="mmar:MODMU_5562"/>
<gene>
    <name evidence="3" type="ordered locus">MODMU_5562</name>
</gene>
<feature type="region of interest" description="Disordered" evidence="1">
    <location>
        <begin position="24"/>
        <end position="51"/>
    </location>
</feature>
<feature type="region of interest" description="Disordered" evidence="1">
    <location>
        <begin position="273"/>
        <end position="296"/>
    </location>
</feature>
<dbReference type="PROSITE" id="PS51257">
    <property type="entry name" value="PROKAR_LIPOPROTEIN"/>
    <property type="match status" value="1"/>
</dbReference>
<reference evidence="3 4" key="1">
    <citation type="journal article" date="2012" name="J. Bacteriol.">
        <title>Genome Sequence of Radiation-Resistant Modestobacter marinus Strain BC501, a Representative Actinobacterium That Thrives on Calcareous Stone Surfaces.</title>
        <authorList>
            <person name="Normand P."/>
            <person name="Gury J."/>
            <person name="Pujic P."/>
            <person name="Chouaia B."/>
            <person name="Crotti E."/>
            <person name="Brusetti L."/>
            <person name="Daffonchio D."/>
            <person name="Vacherie B."/>
            <person name="Barbe V."/>
            <person name="Medigue C."/>
            <person name="Calteau A."/>
            <person name="Ghodhbane-Gtari F."/>
            <person name="Essoussi I."/>
            <person name="Nouioui I."/>
            <person name="Abbassi-Ghozzi I."/>
            <person name="Gtari M."/>
        </authorList>
    </citation>
    <scope>NUCLEOTIDE SEQUENCE [LARGE SCALE GENOMIC DNA]</scope>
    <source>
        <strain evidence="4">BC 501</strain>
    </source>
</reference>
<dbReference type="HOGENOM" id="CLU_043034_0_0_11"/>